<evidence type="ECO:0000256" key="4">
    <source>
        <dbReference type="ARBA" id="ARBA00022475"/>
    </source>
</evidence>
<keyword evidence="10 17" id="KW-0067">ATP-binding</keyword>
<dbReference type="Pfam" id="PF00122">
    <property type="entry name" value="E1-E2_ATPase"/>
    <property type="match status" value="1"/>
</dbReference>
<dbReference type="NCBIfam" id="TIGR01511">
    <property type="entry name" value="ATPase-IB1_Cu"/>
    <property type="match status" value="1"/>
</dbReference>
<feature type="transmembrane region" description="Helical" evidence="17">
    <location>
        <begin position="29"/>
        <end position="48"/>
    </location>
</feature>
<dbReference type="PROSITE" id="PS01229">
    <property type="entry name" value="COF_2"/>
    <property type="match status" value="1"/>
</dbReference>
<dbReference type="PRINTS" id="PR00119">
    <property type="entry name" value="CATATPASE"/>
</dbReference>
<accession>A0A168KP95</accession>
<evidence type="ECO:0000256" key="10">
    <source>
        <dbReference type="ARBA" id="ARBA00022840"/>
    </source>
</evidence>
<dbReference type="InterPro" id="IPR023298">
    <property type="entry name" value="ATPase_P-typ_TM_dom_sf"/>
</dbReference>
<dbReference type="PRINTS" id="PR00941">
    <property type="entry name" value="CDATPASE"/>
</dbReference>
<proteinExistence type="inferred from homology"/>
<dbReference type="InterPro" id="IPR008250">
    <property type="entry name" value="ATPase_P-typ_transduc_dom_A_sf"/>
</dbReference>
<comment type="catalytic activity">
    <reaction evidence="16">
        <text>Cd(2+)(in) + ATP + H2O = Cd(2+)(out) + ADP + phosphate + H(+)</text>
        <dbReference type="Rhea" id="RHEA:12132"/>
        <dbReference type="ChEBI" id="CHEBI:15377"/>
        <dbReference type="ChEBI" id="CHEBI:15378"/>
        <dbReference type="ChEBI" id="CHEBI:30616"/>
        <dbReference type="ChEBI" id="CHEBI:43474"/>
        <dbReference type="ChEBI" id="CHEBI:48775"/>
        <dbReference type="ChEBI" id="CHEBI:456216"/>
        <dbReference type="EC" id="7.2.2.21"/>
    </reaction>
</comment>
<evidence type="ECO:0000256" key="8">
    <source>
        <dbReference type="ARBA" id="ARBA00022723"/>
    </source>
</evidence>
<evidence type="ECO:0000256" key="3">
    <source>
        <dbReference type="ARBA" id="ARBA00022448"/>
    </source>
</evidence>
<dbReference type="Gene3D" id="2.70.150.10">
    <property type="entry name" value="Calcium-transporting ATPase, cytoplasmic transduction domain A"/>
    <property type="match status" value="1"/>
</dbReference>
<evidence type="ECO:0000256" key="11">
    <source>
        <dbReference type="ARBA" id="ARBA00022967"/>
    </source>
</evidence>
<feature type="transmembrane region" description="Helical" evidence="17">
    <location>
        <begin position="7"/>
        <end position="23"/>
    </location>
</feature>
<dbReference type="InterPro" id="IPR023214">
    <property type="entry name" value="HAD_sf"/>
</dbReference>
<dbReference type="CDD" id="cd02079">
    <property type="entry name" value="P-type_ATPase_HM"/>
    <property type="match status" value="1"/>
</dbReference>
<dbReference type="EC" id="7.2.2.21" evidence="15"/>
<comment type="similarity">
    <text evidence="2 17">Belongs to the cation transport ATPase (P-type) (TC 3.A.3) family. Type IB subfamily.</text>
</comment>
<evidence type="ECO:0000256" key="14">
    <source>
        <dbReference type="ARBA" id="ARBA00023136"/>
    </source>
</evidence>
<dbReference type="SFLD" id="SFLDS00003">
    <property type="entry name" value="Haloacid_Dehalogenase"/>
    <property type="match status" value="1"/>
</dbReference>
<dbReference type="InterPro" id="IPR001757">
    <property type="entry name" value="P_typ_ATPase"/>
</dbReference>
<dbReference type="SFLD" id="SFLDG00002">
    <property type="entry name" value="C1.7:_P-type_atpase_like"/>
    <property type="match status" value="1"/>
</dbReference>
<gene>
    <name evidence="19" type="ORF">PGLA_13405</name>
</gene>
<evidence type="ECO:0000259" key="18">
    <source>
        <dbReference type="Pfam" id="PF00122"/>
    </source>
</evidence>
<dbReference type="InterPro" id="IPR044492">
    <property type="entry name" value="P_typ_ATPase_HD_dom"/>
</dbReference>
<dbReference type="AlphaFoldDB" id="A0A168KP95"/>
<evidence type="ECO:0000256" key="1">
    <source>
        <dbReference type="ARBA" id="ARBA00004651"/>
    </source>
</evidence>
<dbReference type="SUPFAM" id="SSF81665">
    <property type="entry name" value="Calcium ATPase, transmembrane domain M"/>
    <property type="match status" value="1"/>
</dbReference>
<dbReference type="NCBIfam" id="TIGR01525">
    <property type="entry name" value="ATPase-IB_hvy"/>
    <property type="match status" value="1"/>
</dbReference>
<dbReference type="GO" id="GO:0005886">
    <property type="term" value="C:plasma membrane"/>
    <property type="evidence" value="ECO:0007669"/>
    <property type="project" value="UniProtKB-SubCell"/>
</dbReference>
<dbReference type="GO" id="GO:0008551">
    <property type="term" value="F:P-type cadmium transporter activity"/>
    <property type="evidence" value="ECO:0007669"/>
    <property type="project" value="UniProtKB-EC"/>
</dbReference>
<dbReference type="FunFam" id="2.70.150.10:FF:000002">
    <property type="entry name" value="Copper-transporting ATPase 1, putative"/>
    <property type="match status" value="1"/>
</dbReference>
<keyword evidence="11" id="KW-1278">Translocase</keyword>
<keyword evidence="8 17" id="KW-0479">Metal-binding</keyword>
<dbReference type="GO" id="GO:0046872">
    <property type="term" value="F:metal ion binding"/>
    <property type="evidence" value="ECO:0007669"/>
    <property type="project" value="UniProtKB-KW"/>
</dbReference>
<keyword evidence="5" id="KW-0104">Cadmium</keyword>
<evidence type="ECO:0000313" key="20">
    <source>
        <dbReference type="Proteomes" id="UP000076967"/>
    </source>
</evidence>
<evidence type="ECO:0000256" key="16">
    <source>
        <dbReference type="ARBA" id="ARBA00049338"/>
    </source>
</evidence>
<comment type="caution">
    <text evidence="19">The sequence shown here is derived from an EMBL/GenBank/DDBJ whole genome shotgun (WGS) entry which is preliminary data.</text>
</comment>
<dbReference type="Gene3D" id="3.40.50.1000">
    <property type="entry name" value="HAD superfamily/HAD-like"/>
    <property type="match status" value="1"/>
</dbReference>
<dbReference type="InterPro" id="IPR018303">
    <property type="entry name" value="ATPase_P-typ_P_site"/>
</dbReference>
<organism evidence="19 20">
    <name type="scientific">Paenibacillus glacialis</name>
    <dbReference type="NCBI Taxonomy" id="494026"/>
    <lineage>
        <taxon>Bacteria</taxon>
        <taxon>Bacillati</taxon>
        <taxon>Bacillota</taxon>
        <taxon>Bacilli</taxon>
        <taxon>Bacillales</taxon>
        <taxon>Paenibacillaceae</taxon>
        <taxon>Paenibacillus</taxon>
    </lineage>
</organism>
<dbReference type="InterPro" id="IPR027256">
    <property type="entry name" value="P-typ_ATPase_IB"/>
</dbReference>
<dbReference type="InterPro" id="IPR036412">
    <property type="entry name" value="HAD-like_sf"/>
</dbReference>
<feature type="transmembrane region" description="Helical" evidence="17">
    <location>
        <begin position="230"/>
        <end position="248"/>
    </location>
</feature>
<dbReference type="NCBIfam" id="TIGR01494">
    <property type="entry name" value="ATPase_P-type"/>
    <property type="match status" value="1"/>
</dbReference>
<evidence type="ECO:0000256" key="6">
    <source>
        <dbReference type="ARBA" id="ARBA00022553"/>
    </source>
</evidence>
<feature type="domain" description="P-type ATPase A" evidence="18">
    <location>
        <begin position="114"/>
        <end position="214"/>
    </location>
</feature>
<evidence type="ECO:0000313" key="19">
    <source>
        <dbReference type="EMBL" id="OAB42291.1"/>
    </source>
</evidence>
<evidence type="ECO:0000256" key="9">
    <source>
        <dbReference type="ARBA" id="ARBA00022741"/>
    </source>
</evidence>
<evidence type="ECO:0000256" key="5">
    <source>
        <dbReference type="ARBA" id="ARBA00022539"/>
    </source>
</evidence>
<keyword evidence="6" id="KW-0597">Phosphoprotein</keyword>
<dbReference type="PROSITE" id="PS00154">
    <property type="entry name" value="ATPASE_E1_E2"/>
    <property type="match status" value="1"/>
</dbReference>
<keyword evidence="3" id="KW-0813">Transport</keyword>
<dbReference type="GO" id="GO:0005524">
    <property type="term" value="F:ATP binding"/>
    <property type="evidence" value="ECO:0007669"/>
    <property type="project" value="UniProtKB-UniRule"/>
</dbReference>
<dbReference type="Gene3D" id="3.40.1110.10">
    <property type="entry name" value="Calcium-transporting ATPase, cytoplasmic domain N"/>
    <property type="match status" value="2"/>
</dbReference>
<dbReference type="InterPro" id="IPR051014">
    <property type="entry name" value="Cation_Transport_ATPase_IB"/>
</dbReference>
<dbReference type="PANTHER" id="PTHR48085">
    <property type="entry name" value="CADMIUM/ZINC-TRANSPORTING ATPASE HMA2-RELATED"/>
    <property type="match status" value="1"/>
</dbReference>
<protein>
    <recommendedName>
        <fullName evidence="15">Cd(2+)-exporting ATPase</fullName>
        <ecNumber evidence="15">7.2.2.21</ecNumber>
    </recommendedName>
</protein>
<reference evidence="19 20" key="1">
    <citation type="submission" date="2016-03" db="EMBL/GenBank/DDBJ databases">
        <title>Draft genome sequence of Paenibacillus glacialis DSM 22343.</title>
        <authorList>
            <person name="Shin S.-K."/>
            <person name="Yi H."/>
        </authorList>
    </citation>
    <scope>NUCLEOTIDE SEQUENCE [LARGE SCALE GENOMIC DNA]</scope>
    <source>
        <strain evidence="19 20">DSM 22343</strain>
    </source>
</reference>
<evidence type="ECO:0000256" key="15">
    <source>
        <dbReference type="ARBA" id="ARBA00039103"/>
    </source>
</evidence>
<dbReference type="Proteomes" id="UP000076967">
    <property type="component" value="Unassembled WGS sequence"/>
</dbReference>
<comment type="subcellular location">
    <subcellularLocation>
        <location evidence="1">Cell membrane</location>
        <topology evidence="1">Multi-pass membrane protein</topology>
    </subcellularLocation>
</comment>
<dbReference type="SFLD" id="SFLDF00027">
    <property type="entry name" value="p-type_atpase"/>
    <property type="match status" value="1"/>
</dbReference>
<keyword evidence="20" id="KW-1185">Reference proteome</keyword>
<name>A0A168KP95_9BACL</name>
<keyword evidence="7 17" id="KW-0812">Transmembrane</keyword>
<evidence type="ECO:0000256" key="7">
    <source>
        <dbReference type="ARBA" id="ARBA00022692"/>
    </source>
</evidence>
<keyword evidence="19" id="KW-0378">Hydrolase</keyword>
<dbReference type="EMBL" id="LVJH01000022">
    <property type="protein sequence ID" value="OAB42291.1"/>
    <property type="molecule type" value="Genomic_DNA"/>
</dbReference>
<feature type="transmembrane region" description="Helical" evidence="17">
    <location>
        <begin position="254"/>
        <end position="280"/>
    </location>
</feature>
<dbReference type="SUPFAM" id="SSF56784">
    <property type="entry name" value="HAD-like"/>
    <property type="match status" value="1"/>
</dbReference>
<sequence length="638" mass="69325">MSRKRKGQIVAISGLFIALSLLLKTLDVLVNASDGLMITAALIAGYPIMKNAIQALRYRILGIEALVTIAVIGAIMIQEYWEAAAVTYLFIFGSYLEARTIEKTRSSLKALLDLAPTMASVMRDGKEVKISPNEVTKGEIVLVRPGENIPVDGTVFKGKATVNQAAITGESVPVSREKDGTVFSGTVIESGYLEIIAEKVGDDTTFARILNMIEEAQESKAKTQKFIESFTRYYTPSIFTLAIIVYFLTRDIEFTLTLLVISCPGAMVISAPVSIVAGIGNGAKNGILIKGGEILEKAGKVQVVAFDKTGTLTVGKPQVTQLCAFQMSEDELLYRVARAEFSSEHHLARAILTEAKQRIGSEIKPAEQFEALPGKGVRATVDGTELYIGNRKLMSEYTIPYGQEITSYIAQEEEKAQTVVFVANHERVLGLISIADVLRADAYELVRNLKKSGVKKVVMLTGDNERTAAAVSRELGIDQYYAELLPEDKVMKLKELQDNNIVAMVGDGVNDAPALAIADVGIAMGGSGTDVAIETADIVLMSDRLDKLSYTFGLSHATMNNMKQNIYFAVVVVVTLLIGVLTRNVFMASGMLVHELSVLLVIMNAIRLTRYKAVKSSHRLHSTRNRGIPNGVQTSPSE</sequence>
<keyword evidence="4 17" id="KW-1003">Cell membrane</keyword>
<evidence type="ECO:0000256" key="17">
    <source>
        <dbReference type="RuleBase" id="RU362081"/>
    </source>
</evidence>
<evidence type="ECO:0000256" key="13">
    <source>
        <dbReference type="ARBA" id="ARBA00023065"/>
    </source>
</evidence>
<evidence type="ECO:0000256" key="2">
    <source>
        <dbReference type="ARBA" id="ARBA00006024"/>
    </source>
</evidence>
<keyword evidence="9 17" id="KW-0547">Nucleotide-binding</keyword>
<dbReference type="FunFam" id="3.40.50.1000:FF:000020">
    <property type="entry name" value="Probable cation-transporting P-type ATPase"/>
    <property type="match status" value="1"/>
</dbReference>
<feature type="transmembrane region" description="Helical" evidence="17">
    <location>
        <begin position="83"/>
        <end position="101"/>
    </location>
</feature>
<evidence type="ECO:0000256" key="12">
    <source>
        <dbReference type="ARBA" id="ARBA00022989"/>
    </source>
</evidence>
<dbReference type="Pfam" id="PF00702">
    <property type="entry name" value="Hydrolase"/>
    <property type="match status" value="1"/>
</dbReference>
<dbReference type="SUPFAM" id="SSF81653">
    <property type="entry name" value="Calcium ATPase, transduction domain A"/>
    <property type="match status" value="1"/>
</dbReference>
<feature type="transmembrane region" description="Helical" evidence="17">
    <location>
        <begin position="592"/>
        <end position="609"/>
    </location>
</feature>
<feature type="transmembrane region" description="Helical" evidence="17">
    <location>
        <begin position="60"/>
        <end position="77"/>
    </location>
</feature>
<dbReference type="InterPro" id="IPR059000">
    <property type="entry name" value="ATPase_P-type_domA"/>
</dbReference>
<dbReference type="PANTHER" id="PTHR48085:SF5">
    <property type="entry name" value="CADMIUM_ZINC-TRANSPORTING ATPASE HMA4-RELATED"/>
    <property type="match status" value="1"/>
</dbReference>
<dbReference type="GO" id="GO:0016887">
    <property type="term" value="F:ATP hydrolysis activity"/>
    <property type="evidence" value="ECO:0007669"/>
    <property type="project" value="InterPro"/>
</dbReference>
<feature type="transmembrane region" description="Helical" evidence="17">
    <location>
        <begin position="566"/>
        <end position="586"/>
    </location>
</feature>
<keyword evidence="13" id="KW-0406">Ion transport</keyword>
<dbReference type="STRING" id="494026.PGLA_13405"/>
<keyword evidence="14 17" id="KW-0472">Membrane</keyword>
<dbReference type="InterPro" id="IPR023299">
    <property type="entry name" value="ATPase_P-typ_cyto_dom_N"/>
</dbReference>
<keyword evidence="12 17" id="KW-1133">Transmembrane helix</keyword>